<name>A0A9D4RAD9_DREPO</name>
<dbReference type="PANTHER" id="PTHR19446">
    <property type="entry name" value="REVERSE TRANSCRIPTASES"/>
    <property type="match status" value="1"/>
</dbReference>
<dbReference type="InterPro" id="IPR026960">
    <property type="entry name" value="RVT-Znf"/>
</dbReference>
<keyword evidence="5" id="KW-1185">Reference proteome</keyword>
<dbReference type="Pfam" id="PF00078">
    <property type="entry name" value="RVT_1"/>
    <property type="match status" value="1"/>
</dbReference>
<evidence type="ECO:0000313" key="4">
    <source>
        <dbReference type="EMBL" id="KAH3859472.1"/>
    </source>
</evidence>
<accession>A0A9D4RAD9</accession>
<dbReference type="Pfam" id="PF13966">
    <property type="entry name" value="zf-RVT"/>
    <property type="match status" value="1"/>
</dbReference>
<dbReference type="Proteomes" id="UP000828390">
    <property type="component" value="Unassembled WGS sequence"/>
</dbReference>
<evidence type="ECO:0000256" key="1">
    <source>
        <dbReference type="SAM" id="MobiDB-lite"/>
    </source>
</evidence>
<keyword evidence="2" id="KW-0472">Membrane</keyword>
<evidence type="ECO:0000256" key="2">
    <source>
        <dbReference type="SAM" id="Phobius"/>
    </source>
</evidence>
<keyword evidence="2" id="KW-1133">Transmembrane helix</keyword>
<dbReference type="PROSITE" id="PS50878">
    <property type="entry name" value="RT_POL"/>
    <property type="match status" value="1"/>
</dbReference>
<dbReference type="EMBL" id="JAIWYP010000003">
    <property type="protein sequence ID" value="KAH3859472.1"/>
    <property type="molecule type" value="Genomic_DNA"/>
</dbReference>
<dbReference type="InterPro" id="IPR000477">
    <property type="entry name" value="RT_dom"/>
</dbReference>
<organism evidence="4 5">
    <name type="scientific">Dreissena polymorpha</name>
    <name type="common">Zebra mussel</name>
    <name type="synonym">Mytilus polymorpha</name>
    <dbReference type="NCBI Taxonomy" id="45954"/>
    <lineage>
        <taxon>Eukaryota</taxon>
        <taxon>Metazoa</taxon>
        <taxon>Spiralia</taxon>
        <taxon>Lophotrochozoa</taxon>
        <taxon>Mollusca</taxon>
        <taxon>Bivalvia</taxon>
        <taxon>Autobranchia</taxon>
        <taxon>Heteroconchia</taxon>
        <taxon>Euheterodonta</taxon>
        <taxon>Imparidentia</taxon>
        <taxon>Neoheterodontei</taxon>
        <taxon>Myida</taxon>
        <taxon>Dreissenoidea</taxon>
        <taxon>Dreissenidae</taxon>
        <taxon>Dreissena</taxon>
    </lineage>
</organism>
<comment type="caution">
    <text evidence="4">The sequence shown here is derived from an EMBL/GenBank/DDBJ whole genome shotgun (WGS) entry which is preliminary data.</text>
</comment>
<reference evidence="4" key="1">
    <citation type="journal article" date="2019" name="bioRxiv">
        <title>The Genome of the Zebra Mussel, Dreissena polymorpha: A Resource for Invasive Species Research.</title>
        <authorList>
            <person name="McCartney M.A."/>
            <person name="Auch B."/>
            <person name="Kono T."/>
            <person name="Mallez S."/>
            <person name="Zhang Y."/>
            <person name="Obille A."/>
            <person name="Becker A."/>
            <person name="Abrahante J.E."/>
            <person name="Garbe J."/>
            <person name="Badalamenti J.P."/>
            <person name="Herman A."/>
            <person name="Mangelson H."/>
            <person name="Liachko I."/>
            <person name="Sullivan S."/>
            <person name="Sone E.D."/>
            <person name="Koren S."/>
            <person name="Silverstein K.A.T."/>
            <person name="Beckman K.B."/>
            <person name="Gohl D.M."/>
        </authorList>
    </citation>
    <scope>NUCLEOTIDE SEQUENCE</scope>
    <source>
        <strain evidence="4">Duluth1</strain>
        <tissue evidence="4">Whole animal</tissue>
    </source>
</reference>
<dbReference type="AlphaFoldDB" id="A0A9D4RAD9"/>
<keyword evidence="2" id="KW-0812">Transmembrane</keyword>
<feature type="region of interest" description="Disordered" evidence="1">
    <location>
        <begin position="384"/>
        <end position="404"/>
    </location>
</feature>
<protein>
    <recommendedName>
        <fullName evidence="3">Reverse transcriptase domain-containing protein</fullName>
    </recommendedName>
</protein>
<evidence type="ECO:0000259" key="3">
    <source>
        <dbReference type="PROSITE" id="PS50878"/>
    </source>
</evidence>
<proteinExistence type="predicted"/>
<evidence type="ECO:0000313" key="5">
    <source>
        <dbReference type="Proteomes" id="UP000828390"/>
    </source>
</evidence>
<sequence length="705" mass="80738">MTTNTYIDTSVQKGGIPGFSGCVEHTSALTQLLHEARINKKNLTIVWLDLANAYGSIPHQLIQEALQHYHVPEHARSLIRSYYSNIHLRFSCKSFTTSWISLEKGIVTGCSISVILFVMGMNMILRAGERETRGPLTNAGIRLPANRGFMDDLTITTETHIQARWILKALDETVTWARMVFKPKKSRCLVVKKGKVTTQFKLFIQGEEIPSLVDNPIKCLGKWFDSTLSDKSSKGRIRQQLEEGLRRIDRAELPGKFKSWIYQHGLLPRLVWPLMVNEIPVSLVEQLEQAVSKHIRRWLGLPPSFSSIGLYGRCTKLQMPLTSLVEEYKVAKARLFLTLRDSADQKISKAGIEIRTGRKWSASKAVEQAKSSLHHQVIVGATNKGREGLGHGQQPRWEKADSEERRSMVQQEIRRSEDTHRSARSVQMGQQGCWSRWNLPERKLTWSELWQYEPLQLSFLLRSVYDLLPTPTNLERWKLSDDPSCPLCNQRGTLAHVLSSCPVALSQGRYRWRHDQVLRVLADILEQERRKERQINTKGPGYINFVREGQKAKGSQNTSLLQEARHWEMKVDLQQKLVFPDVVQTNLRPDIVIWSTAPKKMILLELTVPWEERTDEANERKRSKYQELADMCRERGYTTWIFPVEVGCRGFPAQSVWKALGALGIKGSARKSSVRALGKAAERASSWLWLRRNETTWKPSQTSSD</sequence>
<reference evidence="4" key="2">
    <citation type="submission" date="2020-11" db="EMBL/GenBank/DDBJ databases">
        <authorList>
            <person name="McCartney M.A."/>
            <person name="Auch B."/>
            <person name="Kono T."/>
            <person name="Mallez S."/>
            <person name="Becker A."/>
            <person name="Gohl D.M."/>
            <person name="Silverstein K.A.T."/>
            <person name="Koren S."/>
            <person name="Bechman K.B."/>
            <person name="Herman A."/>
            <person name="Abrahante J.E."/>
            <person name="Garbe J."/>
        </authorList>
    </citation>
    <scope>NUCLEOTIDE SEQUENCE</scope>
    <source>
        <strain evidence="4">Duluth1</strain>
        <tissue evidence="4">Whole animal</tissue>
    </source>
</reference>
<feature type="domain" description="Reverse transcriptase" evidence="3">
    <location>
        <begin position="1"/>
        <end position="228"/>
    </location>
</feature>
<feature type="transmembrane region" description="Helical" evidence="2">
    <location>
        <begin position="105"/>
        <end position="125"/>
    </location>
</feature>
<gene>
    <name evidence="4" type="ORF">DPMN_102287</name>
</gene>